<comment type="caution">
    <text evidence="18">The sequence shown here is derived from an EMBL/GenBank/DDBJ whole genome shotgun (WGS) entry which is preliminary data.</text>
</comment>
<dbReference type="CDD" id="cd07180">
    <property type="entry name" value="RNase_HII_archaea_like"/>
    <property type="match status" value="1"/>
</dbReference>
<dbReference type="EMBL" id="VOTZ01000020">
    <property type="protein sequence ID" value="MCQ1539125.1"/>
    <property type="molecule type" value="Genomic_DNA"/>
</dbReference>
<evidence type="ECO:0000256" key="4">
    <source>
        <dbReference type="ARBA" id="ARBA00004496"/>
    </source>
</evidence>
<dbReference type="InterPro" id="IPR004649">
    <property type="entry name" value="RNase_H2_suA"/>
</dbReference>
<comment type="cofactor">
    <cofactor evidence="14 15">
        <name>Mn(2+)</name>
        <dbReference type="ChEBI" id="CHEBI:29035"/>
    </cofactor>
    <cofactor evidence="14 15">
        <name>Mg(2+)</name>
        <dbReference type="ChEBI" id="CHEBI:18420"/>
    </cofactor>
    <text evidence="14 15">Manganese or magnesium. Binds 1 divalent metal ion per monomer in the absence of substrate. May bind a second metal ion after substrate binding.</text>
</comment>
<evidence type="ECO:0000256" key="7">
    <source>
        <dbReference type="ARBA" id="ARBA00019179"/>
    </source>
</evidence>
<dbReference type="NCBIfam" id="TIGR00729">
    <property type="entry name" value="ribonuclease HII"/>
    <property type="match status" value="1"/>
</dbReference>
<feature type="binding site" evidence="14 15">
    <location>
        <position position="7"/>
    </location>
    <ligand>
        <name>a divalent metal cation</name>
        <dbReference type="ChEBI" id="CHEBI:60240"/>
    </ligand>
</feature>
<dbReference type="InterPro" id="IPR001352">
    <property type="entry name" value="RNase_HII/HIII"/>
</dbReference>
<gene>
    <name evidence="14" type="primary">rnhB</name>
    <name evidence="18" type="ORF">FTO68_09055</name>
</gene>
<evidence type="ECO:0000256" key="8">
    <source>
        <dbReference type="ARBA" id="ARBA00022490"/>
    </source>
</evidence>
<keyword evidence="13 14" id="KW-0464">Manganese</keyword>
<evidence type="ECO:0000256" key="2">
    <source>
        <dbReference type="ARBA" id="ARBA00001946"/>
    </source>
</evidence>
<evidence type="ECO:0000256" key="6">
    <source>
        <dbReference type="ARBA" id="ARBA00012180"/>
    </source>
</evidence>
<dbReference type="Pfam" id="PF01351">
    <property type="entry name" value="RNase_HII"/>
    <property type="match status" value="1"/>
</dbReference>
<feature type="binding site" evidence="14 15">
    <location>
        <position position="6"/>
    </location>
    <ligand>
        <name>a divalent metal cation</name>
        <dbReference type="ChEBI" id="CHEBI:60240"/>
    </ligand>
</feature>
<keyword evidence="9 14" id="KW-0540">Nuclease</keyword>
<evidence type="ECO:0000256" key="1">
    <source>
        <dbReference type="ARBA" id="ARBA00000077"/>
    </source>
</evidence>
<evidence type="ECO:0000256" key="3">
    <source>
        <dbReference type="ARBA" id="ARBA00004065"/>
    </source>
</evidence>
<dbReference type="SUPFAM" id="SSF53098">
    <property type="entry name" value="Ribonuclease H-like"/>
    <property type="match status" value="1"/>
</dbReference>
<dbReference type="RefSeq" id="WP_255333089.1">
    <property type="nucleotide sequence ID" value="NZ_VOTZ01000020.1"/>
</dbReference>
<evidence type="ECO:0000256" key="14">
    <source>
        <dbReference type="HAMAP-Rule" id="MF_00052"/>
    </source>
</evidence>
<evidence type="ECO:0000256" key="9">
    <source>
        <dbReference type="ARBA" id="ARBA00022722"/>
    </source>
</evidence>
<evidence type="ECO:0000256" key="13">
    <source>
        <dbReference type="ARBA" id="ARBA00023211"/>
    </source>
</evidence>
<evidence type="ECO:0000313" key="19">
    <source>
        <dbReference type="Proteomes" id="UP001524383"/>
    </source>
</evidence>
<feature type="binding site" evidence="14 15">
    <location>
        <position position="101"/>
    </location>
    <ligand>
        <name>a divalent metal cation</name>
        <dbReference type="ChEBI" id="CHEBI:60240"/>
    </ligand>
</feature>
<dbReference type="GO" id="GO:0030145">
    <property type="term" value="F:manganese ion binding"/>
    <property type="evidence" value="ECO:0007669"/>
    <property type="project" value="UniProtKB-UniRule"/>
</dbReference>
<dbReference type="Gene3D" id="3.30.420.10">
    <property type="entry name" value="Ribonuclease H-like superfamily/Ribonuclease H"/>
    <property type="match status" value="1"/>
</dbReference>
<comment type="cofactor">
    <cofactor evidence="2">
        <name>Mg(2+)</name>
        <dbReference type="ChEBI" id="CHEBI:18420"/>
    </cofactor>
</comment>
<dbReference type="Gene3D" id="1.10.10.460">
    <property type="entry name" value="Ribonuclease hii. Domain 2"/>
    <property type="match status" value="1"/>
</dbReference>
<evidence type="ECO:0000256" key="16">
    <source>
        <dbReference type="RuleBase" id="RU003515"/>
    </source>
</evidence>
<name>A0ABD4TMQ3_9EURY</name>
<evidence type="ECO:0000256" key="10">
    <source>
        <dbReference type="ARBA" id="ARBA00022723"/>
    </source>
</evidence>
<comment type="subcellular location">
    <subcellularLocation>
        <location evidence="4 14">Cytoplasm</location>
    </subcellularLocation>
</comment>
<protein>
    <recommendedName>
        <fullName evidence="7 14">Ribonuclease HII</fullName>
        <shortName evidence="14">RNase HII</shortName>
        <ecNumber evidence="6 14">3.1.26.4</ecNumber>
    </recommendedName>
</protein>
<dbReference type="InterPro" id="IPR036397">
    <property type="entry name" value="RNaseH_sf"/>
</dbReference>
<sequence length="212" mass="22855">MICGVDEAGKGAVLGPMVVATAGITDPGLLDSLGVRDSKKLTPRKREEIYSVLIEDCAHHVVYISPEEIDSVLSLISMNMVVAQAHAACVEALHPITAYLDACDVNAARYARTIGALLLHPCEIIAEHRADSTYPIVAAASIIAKVERDRAIADLASEYGDIGSGYPSDTKTIRFLRQYILEQGISPPCARKSWKTVSTLLSELKQTSLSDF</sequence>
<comment type="function">
    <text evidence="3 14 16">Endonuclease that specifically degrades the RNA of RNA-DNA hybrids.</text>
</comment>
<comment type="catalytic activity">
    <reaction evidence="1 14 15 16">
        <text>Endonucleolytic cleavage to 5'-phosphomonoester.</text>
        <dbReference type="EC" id="3.1.26.4"/>
    </reaction>
</comment>
<dbReference type="InterPro" id="IPR012337">
    <property type="entry name" value="RNaseH-like_sf"/>
</dbReference>
<evidence type="ECO:0000256" key="12">
    <source>
        <dbReference type="ARBA" id="ARBA00022801"/>
    </source>
</evidence>
<dbReference type="HAMAP" id="MF_00052_A">
    <property type="entry name" value="RNase_HII_A"/>
    <property type="match status" value="1"/>
</dbReference>
<evidence type="ECO:0000313" key="18">
    <source>
        <dbReference type="EMBL" id="MCQ1539125.1"/>
    </source>
</evidence>
<proteinExistence type="inferred from homology"/>
<dbReference type="InterPro" id="IPR024567">
    <property type="entry name" value="RNase_HII/HIII_dom"/>
</dbReference>
<organism evidence="18 19">
    <name type="scientific">Methanocalculus taiwanensis</name>
    <dbReference type="NCBI Taxonomy" id="106207"/>
    <lineage>
        <taxon>Archaea</taxon>
        <taxon>Methanobacteriati</taxon>
        <taxon>Methanobacteriota</taxon>
        <taxon>Stenosarchaea group</taxon>
        <taxon>Methanomicrobia</taxon>
        <taxon>Methanomicrobiales</taxon>
        <taxon>Methanocalculaceae</taxon>
        <taxon>Methanocalculus</taxon>
    </lineage>
</organism>
<keyword evidence="10 14" id="KW-0479">Metal-binding</keyword>
<accession>A0ABD4TMQ3</accession>
<dbReference type="PANTHER" id="PTHR10954">
    <property type="entry name" value="RIBONUCLEASE H2 SUBUNIT A"/>
    <property type="match status" value="1"/>
</dbReference>
<evidence type="ECO:0000256" key="11">
    <source>
        <dbReference type="ARBA" id="ARBA00022759"/>
    </source>
</evidence>
<keyword evidence="12 14" id="KW-0378">Hydrolase</keyword>
<dbReference type="InterPro" id="IPR020787">
    <property type="entry name" value="RNase_HII_arc"/>
</dbReference>
<keyword evidence="11 14" id="KW-0255">Endonuclease</keyword>
<comment type="similarity">
    <text evidence="5 14 16">Belongs to the RNase HII family.</text>
</comment>
<dbReference type="GO" id="GO:0006401">
    <property type="term" value="P:RNA catabolic process"/>
    <property type="evidence" value="ECO:0007669"/>
    <property type="project" value="UniProtKB-UniRule"/>
</dbReference>
<dbReference type="GO" id="GO:0005737">
    <property type="term" value="C:cytoplasm"/>
    <property type="evidence" value="ECO:0007669"/>
    <property type="project" value="UniProtKB-SubCell"/>
</dbReference>
<keyword evidence="19" id="KW-1185">Reference proteome</keyword>
<dbReference type="AlphaFoldDB" id="A0ABD4TMQ3"/>
<dbReference type="GO" id="GO:0004523">
    <property type="term" value="F:RNA-DNA hybrid ribonuclease activity"/>
    <property type="evidence" value="ECO:0007669"/>
    <property type="project" value="UniProtKB-UniRule"/>
</dbReference>
<reference evidence="18 19" key="1">
    <citation type="submission" date="2019-08" db="EMBL/GenBank/DDBJ databases">
        <authorList>
            <person name="Chen S.-C."/>
            <person name="Lai M.-C."/>
            <person name="You Y.-T."/>
        </authorList>
    </citation>
    <scope>NUCLEOTIDE SEQUENCE [LARGE SCALE GENOMIC DNA]</scope>
    <source>
        <strain evidence="18 19">P2F9704a</strain>
    </source>
</reference>
<dbReference type="EC" id="3.1.26.4" evidence="6 14"/>
<dbReference type="GO" id="GO:0003723">
    <property type="term" value="F:RNA binding"/>
    <property type="evidence" value="ECO:0007669"/>
    <property type="project" value="UniProtKB-UniRule"/>
</dbReference>
<dbReference type="InterPro" id="IPR023160">
    <property type="entry name" value="RNase_HII_hlx-loop-hlx_cap_dom"/>
</dbReference>
<evidence type="ECO:0000259" key="17">
    <source>
        <dbReference type="PROSITE" id="PS51975"/>
    </source>
</evidence>
<evidence type="ECO:0000256" key="5">
    <source>
        <dbReference type="ARBA" id="ARBA00007383"/>
    </source>
</evidence>
<feature type="domain" description="RNase H type-2" evidence="17">
    <location>
        <begin position="1"/>
        <end position="206"/>
    </location>
</feature>
<keyword evidence="8 14" id="KW-0963">Cytoplasm</keyword>
<dbReference type="PROSITE" id="PS51975">
    <property type="entry name" value="RNASE_H_2"/>
    <property type="match status" value="1"/>
</dbReference>
<dbReference type="Proteomes" id="UP001524383">
    <property type="component" value="Unassembled WGS sequence"/>
</dbReference>
<dbReference type="PANTHER" id="PTHR10954:SF23">
    <property type="entry name" value="RIBONUCLEASE"/>
    <property type="match status" value="1"/>
</dbReference>
<evidence type="ECO:0000256" key="15">
    <source>
        <dbReference type="PROSITE-ProRule" id="PRU01319"/>
    </source>
</evidence>